<organism evidence="1 2">
    <name type="scientific">Pseudomonas brassicacearum (strain NFM421)</name>
    <dbReference type="NCBI Taxonomy" id="994484"/>
    <lineage>
        <taxon>Bacteria</taxon>
        <taxon>Pseudomonadati</taxon>
        <taxon>Pseudomonadota</taxon>
        <taxon>Gammaproteobacteria</taxon>
        <taxon>Pseudomonadales</taxon>
        <taxon>Pseudomonadaceae</taxon>
        <taxon>Pseudomonas</taxon>
    </lineage>
</organism>
<proteinExistence type="predicted"/>
<dbReference type="AlphaFoldDB" id="F2K9W2"/>
<name>F2K9W2_PSEBN</name>
<dbReference type="KEGG" id="pba:PSEBR_a2012"/>
<sequence>MNQTPEQQGIRIFYSPIEAAVRWSNLLKKEAEILAHTAAVAPLTADALPHWPSVGVNIGRLYDAMRNRELPYGKAGITSNDPALLDTPEVTIRHVDLKQWMSKIYPNQKPGFLFDDLEQQLHSAIDSETVQALLIQIKTLKTQLKNRTQPLKPRSIDGSLQLMPRAETTYLNIIGGLLTLLLGQSPGGVRYSSFNTLESVISALIAHHNGRPGITERTLWAKFAEAKRQLLAPS</sequence>
<dbReference type="HOGENOM" id="CLU_102169_0_0_6"/>
<reference evidence="1 2" key="1">
    <citation type="journal article" date="2011" name="J. Bacteriol.">
        <title>Complete genome sequence of a beneficial plant root-associated bacterium, Pseudomonas brassicacearum.</title>
        <authorList>
            <person name="Ortet P."/>
            <person name="Barakat M."/>
            <person name="Lalaouna D."/>
            <person name="Fochesato S."/>
            <person name="Barbe V."/>
            <person name="Vacherie B."/>
            <person name="Santaella C."/>
            <person name="Heulin T."/>
            <person name="Achouak W."/>
        </authorList>
    </citation>
    <scope>NUCLEOTIDE SEQUENCE [LARGE SCALE GENOMIC DNA]</scope>
    <source>
        <strain evidence="1 2">NFM421</strain>
    </source>
</reference>
<evidence type="ECO:0000313" key="1">
    <source>
        <dbReference type="EMBL" id="AEA68253.1"/>
    </source>
</evidence>
<dbReference type="EMBL" id="CP002585">
    <property type="protein sequence ID" value="AEA68253.1"/>
    <property type="molecule type" value="Genomic_DNA"/>
</dbReference>
<evidence type="ECO:0008006" key="3">
    <source>
        <dbReference type="Google" id="ProtNLM"/>
    </source>
</evidence>
<gene>
    <name evidence="1" type="ORF">PSEBR_a2012</name>
</gene>
<protein>
    <recommendedName>
        <fullName evidence="3">Receptor protein-tyrosine kinase</fullName>
    </recommendedName>
</protein>
<dbReference type="STRING" id="994484.PSEBR_a2012"/>
<reference key="2">
    <citation type="submission" date="2011-03" db="EMBL/GenBank/DDBJ databases">
        <title>Complete Genome Sequence of a beneficial plant roots-associated bacterium Pseudomonas brassicacearum.</title>
        <authorList>
            <person name="Ortet P."/>
            <person name="Barakat M."/>
            <person name="Lalaouna D."/>
            <person name="Fochesato S."/>
            <person name="Barbe V."/>
            <person name="Santaella C."/>
            <person name="Heulin T."/>
            <person name="Achouak W."/>
        </authorList>
    </citation>
    <scope>NUCLEOTIDE SEQUENCE</scope>
    <source>
        <strain>NFM421</strain>
    </source>
</reference>
<dbReference type="Proteomes" id="UP000006692">
    <property type="component" value="Chromosome"/>
</dbReference>
<accession>F2K9W2</accession>
<evidence type="ECO:0000313" key="2">
    <source>
        <dbReference type="Proteomes" id="UP000006692"/>
    </source>
</evidence>
<dbReference type="RefSeq" id="WP_013692769.1">
    <property type="nucleotide sequence ID" value="NC_015379.1"/>
</dbReference>